<protein>
    <recommendedName>
        <fullName evidence="4">Lipoprotein</fullName>
    </recommendedName>
</protein>
<feature type="chain" id="PRO_5039297632" description="Lipoprotein" evidence="1">
    <location>
        <begin position="18"/>
        <end position="117"/>
    </location>
</feature>
<name>A0A3L7JRZ0_9BACI</name>
<comment type="caution">
    <text evidence="2">The sequence shown here is derived from an EMBL/GenBank/DDBJ whole genome shotgun (WGS) entry which is preliminary data.</text>
</comment>
<dbReference type="EMBL" id="RCVZ01000013">
    <property type="protein sequence ID" value="RLQ93583.1"/>
    <property type="molecule type" value="Genomic_DNA"/>
</dbReference>
<keyword evidence="3" id="KW-1185">Reference proteome</keyword>
<organism evidence="2 3">
    <name type="scientific">Falsibacillus albus</name>
    <dbReference type="NCBI Taxonomy" id="2478915"/>
    <lineage>
        <taxon>Bacteria</taxon>
        <taxon>Bacillati</taxon>
        <taxon>Bacillota</taxon>
        <taxon>Bacilli</taxon>
        <taxon>Bacillales</taxon>
        <taxon>Bacillaceae</taxon>
        <taxon>Falsibacillus</taxon>
    </lineage>
</organism>
<reference evidence="2 3" key="1">
    <citation type="submission" date="2018-10" db="EMBL/GenBank/DDBJ databases">
        <title>Falsibacillus sp. genome draft.</title>
        <authorList>
            <person name="Shi S."/>
        </authorList>
    </citation>
    <scope>NUCLEOTIDE SEQUENCE [LARGE SCALE GENOMIC DNA]</scope>
    <source>
        <strain evidence="2 3">GY 10110</strain>
    </source>
</reference>
<proteinExistence type="predicted"/>
<feature type="signal peptide" evidence="1">
    <location>
        <begin position="1"/>
        <end position="17"/>
    </location>
</feature>
<gene>
    <name evidence="2" type="ORF">D9X91_16490</name>
</gene>
<evidence type="ECO:0008006" key="4">
    <source>
        <dbReference type="Google" id="ProtNLM"/>
    </source>
</evidence>
<accession>A0A3L7JRZ0</accession>
<dbReference type="Proteomes" id="UP000276770">
    <property type="component" value="Unassembled WGS sequence"/>
</dbReference>
<dbReference type="AlphaFoldDB" id="A0A3L7JRZ0"/>
<evidence type="ECO:0000256" key="1">
    <source>
        <dbReference type="SAM" id="SignalP"/>
    </source>
</evidence>
<sequence length="117" mass="13253">MCLLVSLLCLLAGCSHTKSLQDTFKRHHSKSEIIKVLKVNDEDIVLYLSDKNYKISAAEYSKVNNQWKMVSDVSENNTGKLSFGFTHKGQKNEVLFGQINDPRIKKVQLKKGGRNNV</sequence>
<keyword evidence="1" id="KW-0732">Signal</keyword>
<evidence type="ECO:0000313" key="2">
    <source>
        <dbReference type="EMBL" id="RLQ93583.1"/>
    </source>
</evidence>
<evidence type="ECO:0000313" key="3">
    <source>
        <dbReference type="Proteomes" id="UP000276770"/>
    </source>
</evidence>